<evidence type="ECO:0008006" key="10">
    <source>
        <dbReference type="Google" id="ProtNLM"/>
    </source>
</evidence>
<dbReference type="AlphaFoldDB" id="A0A1W2GZP1"/>
<dbReference type="Pfam" id="PF03547">
    <property type="entry name" value="Mem_trans"/>
    <property type="match status" value="1"/>
</dbReference>
<accession>A0A1W2GZP1</accession>
<evidence type="ECO:0000256" key="5">
    <source>
        <dbReference type="ARBA" id="ARBA00022989"/>
    </source>
</evidence>
<organism evidence="8 9">
    <name type="scientific">Aquiflexum balticum DSM 16537</name>
    <dbReference type="NCBI Taxonomy" id="758820"/>
    <lineage>
        <taxon>Bacteria</taxon>
        <taxon>Pseudomonadati</taxon>
        <taxon>Bacteroidota</taxon>
        <taxon>Cytophagia</taxon>
        <taxon>Cytophagales</taxon>
        <taxon>Cyclobacteriaceae</taxon>
        <taxon>Aquiflexum</taxon>
    </lineage>
</organism>
<dbReference type="GO" id="GO:0016020">
    <property type="term" value="C:membrane"/>
    <property type="evidence" value="ECO:0007669"/>
    <property type="project" value="UniProtKB-SubCell"/>
</dbReference>
<keyword evidence="9" id="KW-1185">Reference proteome</keyword>
<evidence type="ECO:0000256" key="2">
    <source>
        <dbReference type="ARBA" id="ARBA00022448"/>
    </source>
</evidence>
<evidence type="ECO:0000256" key="6">
    <source>
        <dbReference type="ARBA" id="ARBA00023136"/>
    </source>
</evidence>
<gene>
    <name evidence="8" type="ORF">SAMN00777080_0530</name>
</gene>
<dbReference type="OrthoDB" id="9786183at2"/>
<dbReference type="STRING" id="758820.SAMN00777080_0530"/>
<evidence type="ECO:0000256" key="4">
    <source>
        <dbReference type="ARBA" id="ARBA00022692"/>
    </source>
</evidence>
<sequence length="301" mass="33019">MLNIILIVVFLLLGISAQKLKFLPIDTALYLNKYLIYVVLPALALKYLPQIELVPQLALPIASAYISFGLSWLIFGYLGTRLNWKRSVTGCLIIVSGLANTSFVGFPIVQALYGDEGVKIALLIDQAGSFIIVSSIAVIVASIYSTGKKRKRDITKKILTFPPFLFFLIAMGMNINGYSFSGNFETILQVITATLTPVALTAVGLQVKINSNAFRSKFLWMGLGYKLLLIPLIIWILFKKVFLLEGLLLQVSVIETAMAPMITGSIIAITHDLEPKLASLLVGVGIPLSFVTLAIWYFLLG</sequence>
<feature type="transmembrane region" description="Helical" evidence="7">
    <location>
        <begin position="120"/>
        <end position="146"/>
    </location>
</feature>
<dbReference type="GO" id="GO:0055085">
    <property type="term" value="P:transmembrane transport"/>
    <property type="evidence" value="ECO:0007669"/>
    <property type="project" value="InterPro"/>
</dbReference>
<feature type="transmembrane region" description="Helical" evidence="7">
    <location>
        <begin position="277"/>
        <end position="299"/>
    </location>
</feature>
<keyword evidence="3" id="KW-1003">Cell membrane</keyword>
<evidence type="ECO:0000256" key="7">
    <source>
        <dbReference type="SAM" id="Phobius"/>
    </source>
</evidence>
<evidence type="ECO:0000313" key="9">
    <source>
        <dbReference type="Proteomes" id="UP000192333"/>
    </source>
</evidence>
<feature type="transmembrane region" description="Helical" evidence="7">
    <location>
        <begin position="250"/>
        <end position="270"/>
    </location>
</feature>
<feature type="transmembrane region" description="Helical" evidence="7">
    <location>
        <begin position="218"/>
        <end position="238"/>
    </location>
</feature>
<evidence type="ECO:0000256" key="3">
    <source>
        <dbReference type="ARBA" id="ARBA00022475"/>
    </source>
</evidence>
<keyword evidence="5 7" id="KW-1133">Transmembrane helix</keyword>
<feature type="transmembrane region" description="Helical" evidence="7">
    <location>
        <begin position="90"/>
        <end position="114"/>
    </location>
</feature>
<dbReference type="InterPro" id="IPR004776">
    <property type="entry name" value="Mem_transp_PIN-like"/>
</dbReference>
<name>A0A1W2GZP1_9BACT</name>
<feature type="transmembrane region" description="Helical" evidence="7">
    <location>
        <begin position="158"/>
        <end position="175"/>
    </location>
</feature>
<dbReference type="PANTHER" id="PTHR36838:SF1">
    <property type="entry name" value="SLR1864 PROTEIN"/>
    <property type="match status" value="1"/>
</dbReference>
<dbReference type="EMBL" id="LT838813">
    <property type="protein sequence ID" value="SMD41994.1"/>
    <property type="molecule type" value="Genomic_DNA"/>
</dbReference>
<dbReference type="PANTHER" id="PTHR36838">
    <property type="entry name" value="AUXIN EFFLUX CARRIER FAMILY PROTEIN"/>
    <property type="match status" value="1"/>
</dbReference>
<reference evidence="9" key="1">
    <citation type="submission" date="2017-04" db="EMBL/GenBank/DDBJ databases">
        <authorList>
            <person name="Varghese N."/>
            <person name="Submissions S."/>
        </authorList>
    </citation>
    <scope>NUCLEOTIDE SEQUENCE [LARGE SCALE GENOMIC DNA]</scope>
    <source>
        <strain evidence="9">DSM 16537</strain>
    </source>
</reference>
<keyword evidence="4 7" id="KW-0812">Transmembrane</keyword>
<keyword evidence="6 7" id="KW-0472">Membrane</keyword>
<feature type="transmembrane region" description="Helical" evidence="7">
    <location>
        <begin position="57"/>
        <end position="78"/>
    </location>
</feature>
<comment type="subcellular location">
    <subcellularLocation>
        <location evidence="1">Membrane</location>
        <topology evidence="1">Multi-pass membrane protein</topology>
    </subcellularLocation>
</comment>
<protein>
    <recommendedName>
        <fullName evidence="10">Transporter</fullName>
    </recommendedName>
</protein>
<feature type="transmembrane region" description="Helical" evidence="7">
    <location>
        <begin position="187"/>
        <end position="206"/>
    </location>
</feature>
<evidence type="ECO:0000313" key="8">
    <source>
        <dbReference type="EMBL" id="SMD41994.1"/>
    </source>
</evidence>
<keyword evidence="2" id="KW-0813">Transport</keyword>
<evidence type="ECO:0000256" key="1">
    <source>
        <dbReference type="ARBA" id="ARBA00004141"/>
    </source>
</evidence>
<dbReference type="RefSeq" id="WP_084118843.1">
    <property type="nucleotide sequence ID" value="NZ_LT838813.1"/>
</dbReference>
<dbReference type="Proteomes" id="UP000192333">
    <property type="component" value="Chromosome I"/>
</dbReference>
<proteinExistence type="predicted"/>